<dbReference type="InterPro" id="IPR000573">
    <property type="entry name" value="AconitaseA/IPMdHydase_ssu_swvl"/>
</dbReference>
<dbReference type="SUPFAM" id="SSF53732">
    <property type="entry name" value="Aconitase iron-sulfur domain"/>
    <property type="match status" value="1"/>
</dbReference>
<dbReference type="InterPro" id="IPR001030">
    <property type="entry name" value="Acoase/IPM_deHydtase_lsu_aba"/>
</dbReference>
<feature type="domain" description="Aconitase A/isopropylmalate dehydratase small subunit swivel" evidence="12">
    <location>
        <begin position="186"/>
        <end position="316"/>
    </location>
</feature>
<evidence type="ECO:0000313" key="13">
    <source>
        <dbReference type="EMBL" id="MBM3226315.1"/>
    </source>
</evidence>
<dbReference type="Pfam" id="PF00694">
    <property type="entry name" value="Aconitase_C"/>
    <property type="match status" value="1"/>
</dbReference>
<evidence type="ECO:0000256" key="6">
    <source>
        <dbReference type="ARBA" id="ARBA00023004"/>
    </source>
</evidence>
<keyword evidence="5" id="KW-0479">Metal-binding</keyword>
<dbReference type="AlphaFoldDB" id="A0A937W6X6"/>
<dbReference type="Gene3D" id="3.20.19.10">
    <property type="entry name" value="Aconitase, domain 4"/>
    <property type="match status" value="1"/>
</dbReference>
<dbReference type="SUPFAM" id="SSF52016">
    <property type="entry name" value="LeuD/IlvD-like"/>
    <property type="match status" value="1"/>
</dbReference>
<dbReference type="Proteomes" id="UP000712673">
    <property type="component" value="Unassembled WGS sequence"/>
</dbReference>
<evidence type="ECO:0000259" key="12">
    <source>
        <dbReference type="Pfam" id="PF00694"/>
    </source>
</evidence>
<evidence type="ECO:0000256" key="3">
    <source>
        <dbReference type="ARBA" id="ARBA00012926"/>
    </source>
</evidence>
<dbReference type="Pfam" id="PF00330">
    <property type="entry name" value="Aconitase"/>
    <property type="match status" value="1"/>
</dbReference>
<evidence type="ECO:0000256" key="1">
    <source>
        <dbReference type="ARBA" id="ARBA00001966"/>
    </source>
</evidence>
<dbReference type="EMBL" id="VGLS01000865">
    <property type="protein sequence ID" value="MBM3226315.1"/>
    <property type="molecule type" value="Genomic_DNA"/>
</dbReference>
<dbReference type="PANTHER" id="PTHR43160">
    <property type="entry name" value="ACONITATE HYDRATASE B"/>
    <property type="match status" value="1"/>
</dbReference>
<evidence type="ECO:0000256" key="10">
    <source>
        <dbReference type="ARBA" id="ARBA00031977"/>
    </source>
</evidence>
<dbReference type="GO" id="GO:0051539">
    <property type="term" value="F:4 iron, 4 sulfur cluster binding"/>
    <property type="evidence" value="ECO:0007669"/>
    <property type="project" value="TreeGrafter"/>
</dbReference>
<dbReference type="EC" id="4.2.1.3" evidence="3"/>
<evidence type="ECO:0000256" key="2">
    <source>
        <dbReference type="ARBA" id="ARBA00004717"/>
    </source>
</evidence>
<dbReference type="GO" id="GO:0003994">
    <property type="term" value="F:aconitate hydratase activity"/>
    <property type="evidence" value="ECO:0007669"/>
    <property type="project" value="UniProtKB-EC"/>
</dbReference>
<dbReference type="InterPro" id="IPR015931">
    <property type="entry name" value="Acnase/IPM_dHydase_lsu_aba_1/3"/>
</dbReference>
<comment type="catalytic activity">
    <reaction evidence="8">
        <text>citrate = D-threo-isocitrate</text>
        <dbReference type="Rhea" id="RHEA:10336"/>
        <dbReference type="ChEBI" id="CHEBI:15562"/>
        <dbReference type="ChEBI" id="CHEBI:16947"/>
        <dbReference type="EC" id="4.2.1.3"/>
    </reaction>
</comment>
<evidence type="ECO:0000256" key="8">
    <source>
        <dbReference type="ARBA" id="ARBA00023501"/>
    </source>
</evidence>
<protein>
    <recommendedName>
        <fullName evidence="4">Aconitate hydratase A</fullName>
        <ecNumber evidence="3">4.2.1.3</ecNumber>
    </recommendedName>
    <alternativeName>
        <fullName evidence="10">Iron-responsive protein-like</fullName>
    </alternativeName>
    <alternativeName>
        <fullName evidence="9">RNA-binding protein</fullName>
    </alternativeName>
</protein>
<dbReference type="GO" id="GO:0006099">
    <property type="term" value="P:tricarboxylic acid cycle"/>
    <property type="evidence" value="ECO:0007669"/>
    <property type="project" value="TreeGrafter"/>
</dbReference>
<evidence type="ECO:0000256" key="4">
    <source>
        <dbReference type="ARBA" id="ARBA00019378"/>
    </source>
</evidence>
<evidence type="ECO:0000259" key="11">
    <source>
        <dbReference type="Pfam" id="PF00330"/>
    </source>
</evidence>
<comment type="caution">
    <text evidence="13">The sequence shown here is derived from an EMBL/GenBank/DDBJ whole genome shotgun (WGS) entry which is preliminary data.</text>
</comment>
<dbReference type="FunFam" id="3.20.19.10:FF:000002">
    <property type="entry name" value="Aconitate hydratase, mitochondrial"/>
    <property type="match status" value="1"/>
</dbReference>
<dbReference type="InterPro" id="IPR015928">
    <property type="entry name" value="Aconitase/3IPM_dehydase_swvl"/>
</dbReference>
<proteinExistence type="predicted"/>
<name>A0A937W6X6_UNCTE</name>
<evidence type="ECO:0000256" key="7">
    <source>
        <dbReference type="ARBA" id="ARBA00023014"/>
    </source>
</evidence>
<reference evidence="13" key="1">
    <citation type="submission" date="2019-03" db="EMBL/GenBank/DDBJ databases">
        <title>Lake Tanganyika Metagenome-Assembled Genomes (MAGs).</title>
        <authorList>
            <person name="Tran P."/>
        </authorList>
    </citation>
    <scope>NUCLEOTIDE SEQUENCE</scope>
    <source>
        <strain evidence="13">K_DeepCast_65m_m2_066</strain>
    </source>
</reference>
<evidence type="ECO:0000313" key="14">
    <source>
        <dbReference type="Proteomes" id="UP000712673"/>
    </source>
</evidence>
<dbReference type="Gene3D" id="3.30.499.10">
    <property type="entry name" value="Aconitase, domain 3"/>
    <property type="match status" value="1"/>
</dbReference>
<sequence>DVAEQAKAHGLKAIVPLMVTPGSEQIRATIERDGQMQSLNDIGATVLANACGPCIGQWRRAQEESREPNSIVTSYNRNFPQRNDGAPTTMNFIASPEITVALSLAGKLSFNPLTDALQDSTGRSFKLEPPKPAPEVPAGNFTRGQTAYFDPPEDGSSIELRVDPNSERLQLMEPWPAWDGHDFHDMPVLIKAKGKTTTDSISPAGYWLRFRGHLDKFSDNMFLGAVNAYNDETGKGCNVLTDEAGLTFGQIARDYKAKGVKWVAIGDFNYGEGSSREHAALCPRLLGGAAVIARSFARIHETNLKKQGLLALTFNDPAEYDLIGENDRISLVGLADLAPGKPVQCLVQHPDGTTHTLLLNHSYGEAQVVWFKVGSALNLFHQSK</sequence>
<dbReference type="InterPro" id="IPR018136">
    <property type="entry name" value="Aconitase_4Fe-4S_BS"/>
</dbReference>
<accession>A0A937W6X6</accession>
<dbReference type="PANTHER" id="PTHR43160:SF4">
    <property type="entry name" value="ACONITATE HYDRATASE B"/>
    <property type="match status" value="1"/>
</dbReference>
<dbReference type="PROSITE" id="PS01244">
    <property type="entry name" value="ACONITASE_2"/>
    <property type="match status" value="1"/>
</dbReference>
<comment type="pathway">
    <text evidence="2">Carbohydrate metabolism; tricarboxylic acid cycle; isocitrate from oxaloacetate: step 2/2.</text>
</comment>
<comment type="cofactor">
    <cofactor evidence="1">
        <name>[4Fe-4S] cluster</name>
        <dbReference type="ChEBI" id="CHEBI:49883"/>
    </cofactor>
</comment>
<keyword evidence="6" id="KW-0408">Iron</keyword>
<dbReference type="InterPro" id="IPR036008">
    <property type="entry name" value="Aconitase_4Fe-4S_dom"/>
</dbReference>
<evidence type="ECO:0000256" key="9">
    <source>
        <dbReference type="ARBA" id="ARBA00031081"/>
    </source>
</evidence>
<dbReference type="InterPro" id="IPR050926">
    <property type="entry name" value="Aconitase/IPM_isomerase"/>
</dbReference>
<keyword evidence="7" id="KW-0411">Iron-sulfur</keyword>
<feature type="non-terminal residue" evidence="13">
    <location>
        <position position="1"/>
    </location>
</feature>
<feature type="domain" description="Aconitase/3-isopropylmalate dehydratase large subunit alpha/beta/alpha" evidence="11">
    <location>
        <begin position="2"/>
        <end position="106"/>
    </location>
</feature>
<dbReference type="GO" id="GO:0046872">
    <property type="term" value="F:metal ion binding"/>
    <property type="evidence" value="ECO:0007669"/>
    <property type="project" value="UniProtKB-KW"/>
</dbReference>
<gene>
    <name evidence="13" type="ORF">FJZ47_21330</name>
</gene>
<organism evidence="13 14">
    <name type="scientific">Tectimicrobiota bacterium</name>
    <dbReference type="NCBI Taxonomy" id="2528274"/>
    <lineage>
        <taxon>Bacteria</taxon>
        <taxon>Pseudomonadati</taxon>
        <taxon>Nitrospinota/Tectimicrobiota group</taxon>
        <taxon>Candidatus Tectimicrobiota</taxon>
    </lineage>
</organism>
<evidence type="ECO:0000256" key="5">
    <source>
        <dbReference type="ARBA" id="ARBA00022723"/>
    </source>
</evidence>